<dbReference type="EMBL" id="QGDH01000005">
    <property type="protein sequence ID" value="RAR16105.1"/>
    <property type="molecule type" value="Genomic_DNA"/>
</dbReference>
<dbReference type="Proteomes" id="UP000249619">
    <property type="component" value="Unassembled WGS sequence"/>
</dbReference>
<dbReference type="Pfam" id="PF06966">
    <property type="entry name" value="DUF1295"/>
    <property type="match status" value="1"/>
</dbReference>
<feature type="region of interest" description="Disordered" evidence="1">
    <location>
        <begin position="1"/>
        <end position="25"/>
    </location>
</feature>
<keyword evidence="4" id="KW-1185">Reference proteome</keyword>
<dbReference type="OrthoDB" id="67965at2759"/>
<organism evidence="3 4">
    <name type="scientific">Stemphylium lycopersici</name>
    <name type="common">Tomato gray leaf spot disease fungus</name>
    <name type="synonym">Thyrospora lycopersici</name>
    <dbReference type="NCBI Taxonomy" id="183478"/>
    <lineage>
        <taxon>Eukaryota</taxon>
        <taxon>Fungi</taxon>
        <taxon>Dikarya</taxon>
        <taxon>Ascomycota</taxon>
        <taxon>Pezizomycotina</taxon>
        <taxon>Dothideomycetes</taxon>
        <taxon>Pleosporomycetidae</taxon>
        <taxon>Pleosporales</taxon>
        <taxon>Pleosporineae</taxon>
        <taxon>Pleosporaceae</taxon>
        <taxon>Stemphylium</taxon>
    </lineage>
</organism>
<keyword evidence="2" id="KW-0812">Transmembrane</keyword>
<evidence type="ECO:0000313" key="3">
    <source>
        <dbReference type="EMBL" id="RAR16105.1"/>
    </source>
</evidence>
<dbReference type="AlphaFoldDB" id="A0A364NFK3"/>
<accession>A0A364NFK3</accession>
<dbReference type="PANTHER" id="PTHR32251:SF15">
    <property type="entry name" value="3-OXO-5-ALPHA-STEROID 4-DEHYDROGENASE (DUF1295)"/>
    <property type="match status" value="1"/>
</dbReference>
<protein>
    <submittedName>
        <fullName evidence="3">Membrane protein</fullName>
        <ecNumber evidence="3">1.3.1.71</ecNumber>
    </submittedName>
</protein>
<dbReference type="Gene3D" id="1.20.120.1630">
    <property type="match status" value="1"/>
</dbReference>
<dbReference type="GO" id="GO:0016020">
    <property type="term" value="C:membrane"/>
    <property type="evidence" value="ECO:0007669"/>
    <property type="project" value="TreeGrafter"/>
</dbReference>
<dbReference type="EC" id="1.3.1.71" evidence="3"/>
<keyword evidence="3" id="KW-0560">Oxidoreductase</keyword>
<sequence length="273" mass="29851">MPNQRDNVKDPRSEESKKKDVIARGDYTPTPLGKLTFFLLRGIEPALQYSILAHGFGTSVLHRVGLRTLPRGLPAHTGISLIDGLGLSPYRLVLLGMAVGAAVKQNIWVAALSGEPMPVGGAVGIGLFNAVFNSLSTYAFLTTATSASTEGDFPQPALLIGSSLYVVGIMTELVAEIQRKRFKADANNKGKAYTGGLWSFARHINYGGYTLWRAGYAMVGGGYTLAALVGAFFAWDFTQRAIPILNEYCEKRYGAQWEEFKQKTPYRLIPYIY</sequence>
<keyword evidence="2" id="KW-0472">Membrane</keyword>
<evidence type="ECO:0000313" key="4">
    <source>
        <dbReference type="Proteomes" id="UP000249619"/>
    </source>
</evidence>
<feature type="transmembrane region" description="Helical" evidence="2">
    <location>
        <begin position="119"/>
        <end position="141"/>
    </location>
</feature>
<evidence type="ECO:0000256" key="1">
    <source>
        <dbReference type="SAM" id="MobiDB-lite"/>
    </source>
</evidence>
<name>A0A364NFK3_STELY</name>
<reference evidence="4" key="1">
    <citation type="submission" date="2018-05" db="EMBL/GenBank/DDBJ databases">
        <title>Draft genome sequence of Stemphylium lycopersici strain CIDEFI 213.</title>
        <authorList>
            <person name="Medina R."/>
            <person name="Franco M.E.E."/>
            <person name="Lucentini C.G."/>
            <person name="Saparrat M.C.N."/>
            <person name="Balatti P.A."/>
        </authorList>
    </citation>
    <scope>NUCLEOTIDE SEQUENCE [LARGE SCALE GENOMIC DNA]</scope>
    <source>
        <strain evidence="4">CIDEFI 213</strain>
    </source>
</reference>
<dbReference type="GO" id="GO:0000246">
    <property type="term" value="F:Delta24(24-1) sterol reductase activity"/>
    <property type="evidence" value="ECO:0007669"/>
    <property type="project" value="UniProtKB-EC"/>
</dbReference>
<dbReference type="InterPro" id="IPR010721">
    <property type="entry name" value="UstE-like"/>
</dbReference>
<gene>
    <name evidence="3" type="ORF">DDE83_000462</name>
</gene>
<keyword evidence="2" id="KW-1133">Transmembrane helix</keyword>
<feature type="transmembrane region" description="Helical" evidence="2">
    <location>
        <begin position="214"/>
        <end position="235"/>
    </location>
</feature>
<feature type="compositionally biased region" description="Basic and acidic residues" evidence="1">
    <location>
        <begin position="1"/>
        <end position="23"/>
    </location>
</feature>
<proteinExistence type="predicted"/>
<dbReference type="PANTHER" id="PTHR32251">
    <property type="entry name" value="3-OXO-5-ALPHA-STEROID 4-DEHYDROGENASE"/>
    <property type="match status" value="1"/>
</dbReference>
<comment type="caution">
    <text evidence="3">The sequence shown here is derived from an EMBL/GenBank/DDBJ whole genome shotgun (WGS) entry which is preliminary data.</text>
</comment>
<feature type="transmembrane region" description="Helical" evidence="2">
    <location>
        <begin position="153"/>
        <end position="175"/>
    </location>
</feature>
<evidence type="ECO:0000256" key="2">
    <source>
        <dbReference type="SAM" id="Phobius"/>
    </source>
</evidence>